<keyword evidence="1" id="KW-1133">Transmembrane helix</keyword>
<name>C0EAH4_9FIRM</name>
<keyword evidence="4" id="KW-1185">Reference proteome</keyword>
<evidence type="ECO:0000313" key="4">
    <source>
        <dbReference type="Proteomes" id="UP000003340"/>
    </source>
</evidence>
<accession>C0EAH4</accession>
<evidence type="ECO:0000256" key="1">
    <source>
        <dbReference type="SAM" id="Phobius"/>
    </source>
</evidence>
<reference evidence="3 4" key="1">
    <citation type="submission" date="2009-01" db="EMBL/GenBank/DDBJ databases">
        <authorList>
            <person name="Fulton L."/>
            <person name="Clifton S."/>
            <person name="Fulton B."/>
            <person name="Xu J."/>
            <person name="Minx P."/>
            <person name="Pepin K.H."/>
            <person name="Johnson M."/>
            <person name="Bhonagiri V."/>
            <person name="Nash W.E."/>
            <person name="Mardis E.R."/>
            <person name="Wilson R.K."/>
        </authorList>
    </citation>
    <scope>NUCLEOTIDE SEQUENCE [LARGE SCALE GENOMIC DNA]</scope>
    <source>
        <strain evidence="3 4">DSM 5476</strain>
    </source>
</reference>
<feature type="chain" id="PRO_5038352352" description="LPXTG-motif cell wall anchor domain protein" evidence="2">
    <location>
        <begin position="28"/>
        <end position="85"/>
    </location>
</feature>
<dbReference type="HOGENOM" id="CLU_2506882_0_0_9"/>
<evidence type="ECO:0008006" key="5">
    <source>
        <dbReference type="Google" id="ProtNLM"/>
    </source>
</evidence>
<evidence type="ECO:0000256" key="2">
    <source>
        <dbReference type="SAM" id="SignalP"/>
    </source>
</evidence>
<protein>
    <recommendedName>
        <fullName evidence="5">LPXTG-motif cell wall anchor domain protein</fullName>
    </recommendedName>
</protein>
<gene>
    <name evidence="3" type="ORF">CLOSTMETH_00829</name>
</gene>
<keyword evidence="2" id="KW-0732">Signal</keyword>
<feature type="transmembrane region" description="Helical" evidence="1">
    <location>
        <begin position="49"/>
        <end position="67"/>
    </location>
</feature>
<comment type="caution">
    <text evidence="3">The sequence shown here is derived from an EMBL/GenBank/DDBJ whole genome shotgun (WGS) entry which is preliminary data.</text>
</comment>
<reference evidence="3 4" key="2">
    <citation type="submission" date="2009-02" db="EMBL/GenBank/DDBJ databases">
        <title>Draft genome sequence of Clostridium methylpentosum (DSM 5476).</title>
        <authorList>
            <person name="Sudarsanam P."/>
            <person name="Ley R."/>
            <person name="Guruge J."/>
            <person name="Turnbaugh P.J."/>
            <person name="Mahowald M."/>
            <person name="Liep D."/>
            <person name="Gordon J."/>
        </authorList>
    </citation>
    <scope>NUCLEOTIDE SEQUENCE [LARGE SCALE GENOMIC DNA]</scope>
    <source>
        <strain evidence="3 4">DSM 5476</strain>
    </source>
</reference>
<dbReference type="AlphaFoldDB" id="C0EAH4"/>
<keyword evidence="1" id="KW-0812">Transmembrane</keyword>
<dbReference type="Proteomes" id="UP000003340">
    <property type="component" value="Unassembled WGS sequence"/>
</dbReference>
<proteinExistence type="predicted"/>
<evidence type="ECO:0000313" key="3">
    <source>
        <dbReference type="EMBL" id="EEG31519.1"/>
    </source>
</evidence>
<feature type="signal peptide" evidence="2">
    <location>
        <begin position="1"/>
        <end position="27"/>
    </location>
</feature>
<dbReference type="EMBL" id="ACEC01000032">
    <property type="protein sequence ID" value="EEG31519.1"/>
    <property type="molecule type" value="Genomic_DNA"/>
</dbReference>
<organism evidence="3 4">
    <name type="scientific">[Clostridium] methylpentosum DSM 5476</name>
    <dbReference type="NCBI Taxonomy" id="537013"/>
    <lineage>
        <taxon>Bacteria</taxon>
        <taxon>Bacillati</taxon>
        <taxon>Bacillota</taxon>
        <taxon>Clostridia</taxon>
        <taxon>Eubacteriales</taxon>
        <taxon>Oscillospiraceae</taxon>
        <taxon>Oscillospiraceae incertae sedis</taxon>
    </lineage>
</organism>
<keyword evidence="1" id="KW-0472">Membrane</keyword>
<sequence length="85" mass="9135">MKFIRSTAALIAAMLLFSPLSLASAQAEPLLASETSVRSDQQPKNNEAGLITITALAVLSSGVVHLVRRGVSKRRIDTPDQRNSF</sequence>